<reference evidence="1 2" key="1">
    <citation type="submission" date="2023-01" db="EMBL/GenBank/DDBJ databases">
        <title>Novel species of the genus Vogesella isolated from rivers.</title>
        <authorList>
            <person name="Lu H."/>
        </authorList>
    </citation>
    <scope>NUCLEOTIDE SEQUENCE [LARGE SCALE GENOMIC DNA]</scope>
    <source>
        <strain evidence="1 2">DC21W</strain>
    </source>
</reference>
<dbReference type="RefSeq" id="WP_272750561.1">
    <property type="nucleotide sequence ID" value="NZ_JAQQLF010000002.1"/>
</dbReference>
<evidence type="ECO:0000313" key="1">
    <source>
        <dbReference type="EMBL" id="MDC7716126.1"/>
    </source>
</evidence>
<proteinExistence type="predicted"/>
<accession>A0ABT5IU87</accession>
<dbReference type="Proteomes" id="UP001219956">
    <property type="component" value="Unassembled WGS sequence"/>
</dbReference>
<organism evidence="1 2">
    <name type="scientific">Vogesella aquatica</name>
    <dbReference type="NCBI Taxonomy" id="2984206"/>
    <lineage>
        <taxon>Bacteria</taxon>
        <taxon>Pseudomonadati</taxon>
        <taxon>Pseudomonadota</taxon>
        <taxon>Betaproteobacteria</taxon>
        <taxon>Neisseriales</taxon>
        <taxon>Chromobacteriaceae</taxon>
        <taxon>Vogesella</taxon>
    </lineage>
</organism>
<comment type="caution">
    <text evidence="1">The sequence shown here is derived from an EMBL/GenBank/DDBJ whole genome shotgun (WGS) entry which is preliminary data.</text>
</comment>
<keyword evidence="2" id="KW-1185">Reference proteome</keyword>
<name>A0ABT5IU87_9NEIS</name>
<evidence type="ECO:0000313" key="2">
    <source>
        <dbReference type="Proteomes" id="UP001219956"/>
    </source>
</evidence>
<protein>
    <recommendedName>
        <fullName evidence="3">Glycosyl transferase family 8</fullName>
    </recommendedName>
</protein>
<dbReference type="EMBL" id="JAQQLF010000002">
    <property type="protein sequence ID" value="MDC7716126.1"/>
    <property type="molecule type" value="Genomic_DNA"/>
</dbReference>
<gene>
    <name evidence="1" type="ORF">PQU95_02665</name>
</gene>
<sequence>MMPVNIVYLSHGSRKYHDQTRFSVLTLLHLLLQQQRDDIRIVVYTDDAREVPQHPLIRAIVLQRAELAAFRGPFDYVHRIKLNVLRRASAELDGPLLYVDCDTRWLHLPDGIFSRLRGDGGQAPLCCMHVAEGAFSPAFFPDYHRYVQQKQAQLQRLGITDTSRLLMWNAGAIGVPAGSTAFFDDVIGVSDYLFTRVVPRNWVEQFALSLVACSRYEMVALDAALHHYWNYSYEAPLYLASFFAAQPPGLSVPQLAAACARHDWREDELKRLQAAPEHKRQRRRNKLRNSLQKRRIDLKIAIARLGLRLRGQLG</sequence>
<evidence type="ECO:0008006" key="3">
    <source>
        <dbReference type="Google" id="ProtNLM"/>
    </source>
</evidence>